<dbReference type="CDD" id="cd07521">
    <property type="entry name" value="HAD_FCP1-like"/>
    <property type="match status" value="1"/>
</dbReference>
<dbReference type="PROSITE" id="PS50969">
    <property type="entry name" value="FCP1"/>
    <property type="match status" value="1"/>
</dbReference>
<dbReference type="InterPro" id="IPR036420">
    <property type="entry name" value="BRCT_dom_sf"/>
</dbReference>
<evidence type="ECO:0000256" key="1">
    <source>
        <dbReference type="ARBA" id="ARBA00004123"/>
    </source>
</evidence>
<dbReference type="InterPro" id="IPR004274">
    <property type="entry name" value="FCP1_dom"/>
</dbReference>
<feature type="region of interest" description="Disordered" evidence="7">
    <location>
        <begin position="341"/>
        <end position="370"/>
    </location>
</feature>
<sequence length="859" mass="95392">MAKTLRLGAHLHYPITISKILKKPGDNVKKQEPILKYTFKSQRKIGDPDLDRERDYTDNLVADYDSPAEGKLQQWMVEAGDVIHKDQNIVTIEEECAHDIQCAGLCGRCGKDMTESNWAAATLDTQRATVAMVHDNVSLMVSHGQAVRAETSLQRRLLRERKLSLVVDLDQTVIHACIEPTIGEWQADPTNPNHEAVKDVQKFQLDDGPRGLASGCWYYIKMRPGLAEFLEKISDMFEMHIYTMGTRAYALNIAKIIDPSQKLFGNRIISRDENGSMTAKTLQRLFPVSTSMVVVIDDRADVWPQNRPNLIKVTPYDFFKGIGDINSSFLPKREDIIAASPAPDTKMENGIDAPSVPNQSNGTNDQNTTAATEDEDALLQLQAEEQERTLQKQLTDRPLLQLQEKLDKEDEEAEKDSTEDKTGPESDINSSNQENAAHQRHNLLRDDDQELAYLEKHLATLHNSFYEQYDARSALHRSEEVSADAIPDIGSTLNFLKSQVLRGTRIVLSGLVPLGTDVRRSEIGLQAESFGTEIHTRVTQDITHLVISASRQRTHKVRVAARIPSINIVNQNWLADSLAQWKKLEEAPYLIDIHPADREASTPLEDGEEGEESAGGVGAPTSRPSRPKITIVRSGQQSFPQPNGDDAGEDGDEEDESGGEVEDDDNDDEDAEVEDRYNVMPPELEDGAQSPIDDLGKMEWGDVEKELEEFMGSDMDDSDMDSTDRGFDSDRDDEQPKGQKRKYGDDADDEDADENANNEEGSALAKKQRLAKARTTGLRNVKNAADDEGAEGEGSGLPTPMGTSDEADGGAKGGRGNDDAEEEEEEEEERREEDDDDDDGFSDLEAELEAELQAEMDAG</sequence>
<dbReference type="InterPro" id="IPR036412">
    <property type="entry name" value="HAD-like_sf"/>
</dbReference>
<feature type="compositionally biased region" description="Acidic residues" evidence="7">
    <location>
        <begin position="746"/>
        <end position="757"/>
    </location>
</feature>
<accession>M7SXA0</accession>
<dbReference type="Gene3D" id="2.40.50.100">
    <property type="match status" value="1"/>
</dbReference>
<dbReference type="InterPro" id="IPR023214">
    <property type="entry name" value="HAD_sf"/>
</dbReference>
<dbReference type="PROSITE" id="PS50172">
    <property type="entry name" value="BRCT"/>
    <property type="match status" value="1"/>
</dbReference>
<reference evidence="11" key="1">
    <citation type="journal article" date="2013" name="Genome Announc.">
        <title>Draft genome sequence of the grapevine dieback fungus Eutypa lata UCR-EL1.</title>
        <authorList>
            <person name="Blanco-Ulate B."/>
            <person name="Rolshausen P.E."/>
            <person name="Cantu D."/>
        </authorList>
    </citation>
    <scope>NUCLEOTIDE SEQUENCE [LARGE SCALE GENOMIC DNA]</scope>
    <source>
        <strain evidence="11">UCR-EL1</strain>
    </source>
</reference>
<dbReference type="NCBIfam" id="TIGR02250">
    <property type="entry name" value="FCP1_euk"/>
    <property type="match status" value="1"/>
</dbReference>
<comment type="catalytic activity">
    <reaction evidence="5 6">
        <text>O-phospho-L-threonyl-[protein] + H2O = L-threonyl-[protein] + phosphate</text>
        <dbReference type="Rhea" id="RHEA:47004"/>
        <dbReference type="Rhea" id="RHEA-COMP:11060"/>
        <dbReference type="Rhea" id="RHEA-COMP:11605"/>
        <dbReference type="ChEBI" id="CHEBI:15377"/>
        <dbReference type="ChEBI" id="CHEBI:30013"/>
        <dbReference type="ChEBI" id="CHEBI:43474"/>
        <dbReference type="ChEBI" id="CHEBI:61977"/>
        <dbReference type="EC" id="3.1.3.16"/>
    </reaction>
</comment>
<dbReference type="SMART" id="SM00577">
    <property type="entry name" value="CPDc"/>
    <property type="match status" value="1"/>
</dbReference>
<evidence type="ECO:0000256" key="3">
    <source>
        <dbReference type="ARBA" id="ARBA00023242"/>
    </source>
</evidence>
<feature type="compositionally biased region" description="Acidic residues" evidence="7">
    <location>
        <begin position="819"/>
        <end position="859"/>
    </location>
</feature>
<dbReference type="PANTHER" id="PTHR23081:SF36">
    <property type="entry name" value="RNA POLYMERASE II SUBUNIT A C-TERMINAL DOMAIN PHOSPHATASE"/>
    <property type="match status" value="1"/>
</dbReference>
<feature type="domain" description="FCP1 homology" evidence="9">
    <location>
        <begin position="158"/>
        <end position="336"/>
    </location>
</feature>
<dbReference type="HOGENOM" id="CLU_007683_0_2_1"/>
<name>M7SXA0_EUTLA</name>
<keyword evidence="2 6" id="KW-0378">Hydrolase</keyword>
<dbReference type="AlphaFoldDB" id="M7SXA0"/>
<evidence type="ECO:0000256" key="4">
    <source>
        <dbReference type="ARBA" id="ARBA00047761"/>
    </source>
</evidence>
<keyword evidence="3 6" id="KW-0539">Nucleus</keyword>
<dbReference type="EC" id="3.1.3.16" evidence="6"/>
<protein>
    <recommendedName>
        <fullName evidence="6">RNA polymerase II subunit A C-terminal domain phosphatase</fullName>
        <ecNumber evidence="6">3.1.3.16</ecNumber>
    </recommendedName>
</protein>
<dbReference type="FunFam" id="3.40.50.1000:FF:000142">
    <property type="entry name" value="Similar to FCP1-like phosphatase"/>
    <property type="match status" value="1"/>
</dbReference>
<evidence type="ECO:0000259" key="9">
    <source>
        <dbReference type="PROSITE" id="PS50969"/>
    </source>
</evidence>
<feature type="compositionally biased region" description="Basic and acidic residues" evidence="7">
    <location>
        <begin position="415"/>
        <end position="424"/>
    </location>
</feature>
<dbReference type="Gene3D" id="3.40.50.10190">
    <property type="entry name" value="BRCT domain"/>
    <property type="match status" value="1"/>
</dbReference>
<evidence type="ECO:0000259" key="8">
    <source>
        <dbReference type="PROSITE" id="PS50172"/>
    </source>
</evidence>
<dbReference type="SMART" id="SM00292">
    <property type="entry name" value="BRCT"/>
    <property type="match status" value="1"/>
</dbReference>
<evidence type="ECO:0000313" key="11">
    <source>
        <dbReference type="Proteomes" id="UP000012174"/>
    </source>
</evidence>
<dbReference type="KEGG" id="ela:UCREL1_3835"/>
<dbReference type="OrthoDB" id="10249888at2759"/>
<dbReference type="GO" id="GO:0005634">
    <property type="term" value="C:nucleus"/>
    <property type="evidence" value="ECO:0007669"/>
    <property type="project" value="UniProtKB-SubCell"/>
</dbReference>
<dbReference type="InterPro" id="IPR011947">
    <property type="entry name" value="FCP1_euk"/>
</dbReference>
<evidence type="ECO:0000313" key="10">
    <source>
        <dbReference type="EMBL" id="EMR69158.1"/>
    </source>
</evidence>
<feature type="compositionally biased region" description="Acidic residues" evidence="7">
    <location>
        <begin position="646"/>
        <end position="673"/>
    </location>
</feature>
<dbReference type="STRING" id="1287681.M7SXA0"/>
<dbReference type="CDD" id="cd17729">
    <property type="entry name" value="BRCT_CTDP1"/>
    <property type="match status" value="1"/>
</dbReference>
<feature type="domain" description="BRCT" evidence="8">
    <location>
        <begin position="496"/>
        <end position="591"/>
    </location>
</feature>
<feature type="compositionally biased region" description="Basic and acidic residues" evidence="7">
    <location>
        <begin position="722"/>
        <end position="745"/>
    </location>
</feature>
<comment type="catalytic activity">
    <reaction evidence="4 6">
        <text>O-phospho-L-seryl-[protein] + H2O = L-seryl-[protein] + phosphate</text>
        <dbReference type="Rhea" id="RHEA:20629"/>
        <dbReference type="Rhea" id="RHEA-COMP:9863"/>
        <dbReference type="Rhea" id="RHEA-COMP:11604"/>
        <dbReference type="ChEBI" id="CHEBI:15377"/>
        <dbReference type="ChEBI" id="CHEBI:29999"/>
        <dbReference type="ChEBI" id="CHEBI:43474"/>
        <dbReference type="ChEBI" id="CHEBI:83421"/>
        <dbReference type="EC" id="3.1.3.16"/>
    </reaction>
</comment>
<proteinExistence type="predicted"/>
<dbReference type="Proteomes" id="UP000012174">
    <property type="component" value="Unassembled WGS sequence"/>
</dbReference>
<dbReference type="SUPFAM" id="SSF52113">
    <property type="entry name" value="BRCT domain"/>
    <property type="match status" value="1"/>
</dbReference>
<dbReference type="OMA" id="DQTVIHC"/>
<dbReference type="InterPro" id="IPR001357">
    <property type="entry name" value="BRCT_dom"/>
</dbReference>
<dbReference type="EMBL" id="KB706127">
    <property type="protein sequence ID" value="EMR69158.1"/>
    <property type="molecule type" value="Genomic_DNA"/>
</dbReference>
<evidence type="ECO:0000256" key="5">
    <source>
        <dbReference type="ARBA" id="ARBA00048336"/>
    </source>
</evidence>
<comment type="function">
    <text evidence="6">This promotes the activity of RNA polymerase II.</text>
</comment>
<keyword evidence="11" id="KW-1185">Reference proteome</keyword>
<dbReference type="GO" id="GO:0008420">
    <property type="term" value="F:RNA polymerase II CTD heptapeptide repeat phosphatase activity"/>
    <property type="evidence" value="ECO:0007669"/>
    <property type="project" value="UniProtKB-UniRule"/>
</dbReference>
<dbReference type="InterPro" id="IPR039189">
    <property type="entry name" value="Fcp1"/>
</dbReference>
<evidence type="ECO:0000256" key="7">
    <source>
        <dbReference type="SAM" id="MobiDB-lite"/>
    </source>
</evidence>
<dbReference type="SUPFAM" id="SSF56784">
    <property type="entry name" value="HAD-like"/>
    <property type="match status" value="1"/>
</dbReference>
<comment type="subcellular location">
    <subcellularLocation>
        <location evidence="1 6">Nucleus</location>
    </subcellularLocation>
</comment>
<evidence type="ECO:0000256" key="2">
    <source>
        <dbReference type="ARBA" id="ARBA00022801"/>
    </source>
</evidence>
<organism evidence="10 11">
    <name type="scientific">Eutypa lata (strain UCR-EL1)</name>
    <name type="common">Grapevine dieback disease fungus</name>
    <name type="synonym">Eutypa armeniacae</name>
    <dbReference type="NCBI Taxonomy" id="1287681"/>
    <lineage>
        <taxon>Eukaryota</taxon>
        <taxon>Fungi</taxon>
        <taxon>Dikarya</taxon>
        <taxon>Ascomycota</taxon>
        <taxon>Pezizomycotina</taxon>
        <taxon>Sordariomycetes</taxon>
        <taxon>Xylariomycetidae</taxon>
        <taxon>Xylariales</taxon>
        <taxon>Diatrypaceae</taxon>
        <taxon>Eutypa</taxon>
    </lineage>
</organism>
<gene>
    <name evidence="10" type="ORF">UCREL1_3835</name>
</gene>
<feature type="region of interest" description="Disordered" evidence="7">
    <location>
        <begin position="405"/>
        <end position="435"/>
    </location>
</feature>
<feature type="compositionally biased region" description="Acidic residues" evidence="7">
    <location>
        <begin position="705"/>
        <end position="721"/>
    </location>
</feature>
<feature type="region of interest" description="Disordered" evidence="7">
    <location>
        <begin position="595"/>
        <end position="859"/>
    </location>
</feature>
<dbReference type="Pfam" id="PF03031">
    <property type="entry name" value="NIF"/>
    <property type="match status" value="1"/>
</dbReference>
<feature type="compositionally biased region" description="Polar residues" evidence="7">
    <location>
        <begin position="356"/>
        <end position="370"/>
    </location>
</feature>
<dbReference type="Gene3D" id="1.10.287.10">
    <property type="entry name" value="S15/NS1, RNA-binding"/>
    <property type="match status" value="1"/>
</dbReference>
<evidence type="ECO:0000256" key="6">
    <source>
        <dbReference type="RuleBase" id="RU366066"/>
    </source>
</evidence>
<dbReference type="PANTHER" id="PTHR23081">
    <property type="entry name" value="RNA POLYMERASE II CTD PHOSPHATASE"/>
    <property type="match status" value="1"/>
</dbReference>
<dbReference type="eggNOG" id="KOG0323">
    <property type="taxonomic scope" value="Eukaryota"/>
</dbReference>
<dbReference type="Gene3D" id="3.40.50.1000">
    <property type="entry name" value="HAD superfamily/HAD-like"/>
    <property type="match status" value="1"/>
</dbReference>
<feature type="compositionally biased region" description="Basic and acidic residues" evidence="7">
    <location>
        <begin position="694"/>
        <end position="704"/>
    </location>
</feature>